<dbReference type="Gramene" id="TuG1812G0400001747.01.T02">
    <property type="protein sequence ID" value="TuG1812G0400001747.01.T02"/>
    <property type="gene ID" value="TuG1812G0400001747.01"/>
</dbReference>
<reference evidence="2" key="2">
    <citation type="submission" date="2018-03" db="EMBL/GenBank/DDBJ databases">
        <title>The Triticum urartu genome reveals the dynamic nature of wheat genome evolution.</title>
        <authorList>
            <person name="Ling H."/>
            <person name="Ma B."/>
            <person name="Shi X."/>
            <person name="Liu H."/>
            <person name="Dong L."/>
            <person name="Sun H."/>
            <person name="Cao Y."/>
            <person name="Gao Q."/>
            <person name="Zheng S."/>
            <person name="Li Y."/>
            <person name="Yu Y."/>
            <person name="Du H."/>
            <person name="Qi M."/>
            <person name="Li Y."/>
            <person name="Yu H."/>
            <person name="Cui Y."/>
            <person name="Wang N."/>
            <person name="Chen C."/>
            <person name="Wu H."/>
            <person name="Zhao Y."/>
            <person name="Zhang J."/>
            <person name="Li Y."/>
            <person name="Zhou W."/>
            <person name="Zhang B."/>
            <person name="Hu W."/>
            <person name="Eijk M."/>
            <person name="Tang J."/>
            <person name="Witsenboer H."/>
            <person name="Zhao S."/>
            <person name="Li Z."/>
            <person name="Zhang A."/>
            <person name="Wang D."/>
            <person name="Liang C."/>
        </authorList>
    </citation>
    <scope>NUCLEOTIDE SEQUENCE [LARGE SCALE GENOMIC DNA]</scope>
    <source>
        <strain evidence="2">cv. G1812</strain>
    </source>
</reference>
<dbReference type="EnsemblPlants" id="TuG1812S0000035500.01.T02">
    <property type="protein sequence ID" value="TuG1812S0000035500.01.T02"/>
    <property type="gene ID" value="TuG1812S0000035500.01"/>
</dbReference>
<dbReference type="Proteomes" id="UP000015106">
    <property type="component" value="Chromosome 4"/>
</dbReference>
<evidence type="ECO:0000256" key="1">
    <source>
        <dbReference type="SAM" id="MobiDB-lite"/>
    </source>
</evidence>
<keyword evidence="3" id="KW-1185">Reference proteome</keyword>
<gene>
    <name evidence="2" type="primary">LOC125551491</name>
</gene>
<dbReference type="Gramene" id="TuG1812S0000035500.01.T02">
    <property type="protein sequence ID" value="TuG1812S0000035500.01.T02"/>
    <property type="gene ID" value="TuG1812S0000035500.01"/>
</dbReference>
<reference evidence="3" key="1">
    <citation type="journal article" date="2013" name="Nature">
        <title>Draft genome of the wheat A-genome progenitor Triticum urartu.</title>
        <authorList>
            <person name="Ling H.Q."/>
            <person name="Zhao S."/>
            <person name="Liu D."/>
            <person name="Wang J."/>
            <person name="Sun H."/>
            <person name="Zhang C."/>
            <person name="Fan H."/>
            <person name="Li D."/>
            <person name="Dong L."/>
            <person name="Tao Y."/>
            <person name="Gao C."/>
            <person name="Wu H."/>
            <person name="Li Y."/>
            <person name="Cui Y."/>
            <person name="Guo X."/>
            <person name="Zheng S."/>
            <person name="Wang B."/>
            <person name="Yu K."/>
            <person name="Liang Q."/>
            <person name="Yang W."/>
            <person name="Lou X."/>
            <person name="Chen J."/>
            <person name="Feng M."/>
            <person name="Jian J."/>
            <person name="Zhang X."/>
            <person name="Luo G."/>
            <person name="Jiang Y."/>
            <person name="Liu J."/>
            <person name="Wang Z."/>
            <person name="Sha Y."/>
            <person name="Zhang B."/>
            <person name="Wu H."/>
            <person name="Tang D."/>
            <person name="Shen Q."/>
            <person name="Xue P."/>
            <person name="Zou S."/>
            <person name="Wang X."/>
            <person name="Liu X."/>
            <person name="Wang F."/>
            <person name="Yang Y."/>
            <person name="An X."/>
            <person name="Dong Z."/>
            <person name="Zhang K."/>
            <person name="Zhang X."/>
            <person name="Luo M.C."/>
            <person name="Dvorak J."/>
            <person name="Tong Y."/>
            <person name="Wang J."/>
            <person name="Yang H."/>
            <person name="Li Z."/>
            <person name="Wang D."/>
            <person name="Zhang A."/>
            <person name="Wang J."/>
        </authorList>
    </citation>
    <scope>NUCLEOTIDE SEQUENCE</scope>
    <source>
        <strain evidence="3">cv. G1812</strain>
    </source>
</reference>
<dbReference type="AlphaFoldDB" id="A0A8R7U7M0"/>
<protein>
    <submittedName>
        <fullName evidence="2">Uncharacterized protein</fullName>
    </submittedName>
</protein>
<reference evidence="2" key="3">
    <citation type="submission" date="2022-06" db="UniProtKB">
        <authorList>
            <consortium name="EnsemblPlants"/>
        </authorList>
    </citation>
    <scope>IDENTIFICATION</scope>
</reference>
<evidence type="ECO:0000313" key="2">
    <source>
        <dbReference type="EnsemblPlants" id="TuG1812G0400001747.01.T02"/>
    </source>
</evidence>
<name>A0A8R7U7M0_TRIUA</name>
<dbReference type="EnsemblPlants" id="TuG1812G0400001747.01.T02">
    <property type="protein sequence ID" value="TuG1812G0400001747.01.T02"/>
    <property type="gene ID" value="TuG1812G0400001747.01"/>
</dbReference>
<feature type="region of interest" description="Disordered" evidence="1">
    <location>
        <begin position="1"/>
        <end position="25"/>
    </location>
</feature>
<accession>A0A8R7U7M0</accession>
<organism evidence="2 3">
    <name type="scientific">Triticum urartu</name>
    <name type="common">Red wild einkorn</name>
    <name type="synonym">Crithodium urartu</name>
    <dbReference type="NCBI Taxonomy" id="4572"/>
    <lineage>
        <taxon>Eukaryota</taxon>
        <taxon>Viridiplantae</taxon>
        <taxon>Streptophyta</taxon>
        <taxon>Embryophyta</taxon>
        <taxon>Tracheophyta</taxon>
        <taxon>Spermatophyta</taxon>
        <taxon>Magnoliopsida</taxon>
        <taxon>Liliopsida</taxon>
        <taxon>Poales</taxon>
        <taxon>Poaceae</taxon>
        <taxon>BOP clade</taxon>
        <taxon>Pooideae</taxon>
        <taxon>Triticodae</taxon>
        <taxon>Triticeae</taxon>
        <taxon>Triticinae</taxon>
        <taxon>Triticum</taxon>
    </lineage>
</organism>
<sequence>PRTLLPLASRRRNRSPFASAGAGPPFRSLFPASSWVAEDWAFGGRFPRCSSNESALDSVPVVQMLEQERPEAQGFRYLPASGI</sequence>
<proteinExistence type="predicted"/>
<evidence type="ECO:0000313" key="3">
    <source>
        <dbReference type="Proteomes" id="UP000015106"/>
    </source>
</evidence>